<proteinExistence type="predicted"/>
<reference evidence="1 2" key="1">
    <citation type="submission" date="2020-08" db="EMBL/GenBank/DDBJ databases">
        <title>Genomic Encyclopedia of Type Strains, Phase IV (KMG-IV): sequencing the most valuable type-strain genomes for metagenomic binning, comparative biology and taxonomic classification.</title>
        <authorList>
            <person name="Goeker M."/>
        </authorList>
    </citation>
    <scope>NUCLEOTIDE SEQUENCE [LARGE SCALE GENOMIC DNA]</scope>
    <source>
        <strain evidence="1 2">DSM 103570</strain>
    </source>
</reference>
<evidence type="ECO:0000313" key="1">
    <source>
        <dbReference type="EMBL" id="MBB4004524.1"/>
    </source>
</evidence>
<name>A0A7W6HG06_9HYPH</name>
<sequence length="112" mass="12432">MSIRVLDKTEWQSYCDRVSKGLAGQRASIEISGLSLGHQVAASSLPLLGIAYEPRSDLLEIALEGVDHLIRHPRQIVVDDGLDGLRSMEIIDAEDRHQIVQLTEPLMLTSWS</sequence>
<comment type="caution">
    <text evidence="1">The sequence shown here is derived from an EMBL/GenBank/DDBJ whole genome shotgun (WGS) entry which is preliminary data.</text>
</comment>
<dbReference type="EMBL" id="JACIEM010000005">
    <property type="protein sequence ID" value="MBB4004524.1"/>
    <property type="molecule type" value="Genomic_DNA"/>
</dbReference>
<dbReference type="InterPro" id="IPR035223">
    <property type="entry name" value="DUF5335"/>
</dbReference>
<evidence type="ECO:0000313" key="2">
    <source>
        <dbReference type="Proteomes" id="UP000588647"/>
    </source>
</evidence>
<dbReference type="RefSeq" id="WP_183210141.1">
    <property type="nucleotide sequence ID" value="NZ_JAAAMM010000005.1"/>
</dbReference>
<organism evidence="1 2">
    <name type="scientific">Aurantimonas endophytica</name>
    <dbReference type="NCBI Taxonomy" id="1522175"/>
    <lineage>
        <taxon>Bacteria</taxon>
        <taxon>Pseudomonadati</taxon>
        <taxon>Pseudomonadota</taxon>
        <taxon>Alphaproteobacteria</taxon>
        <taxon>Hyphomicrobiales</taxon>
        <taxon>Aurantimonadaceae</taxon>
        <taxon>Aurantimonas</taxon>
    </lineage>
</organism>
<dbReference type="Pfam" id="PF17269">
    <property type="entry name" value="DUF5335"/>
    <property type="match status" value="1"/>
</dbReference>
<keyword evidence="2" id="KW-1185">Reference proteome</keyword>
<accession>A0A7W6HG06</accession>
<protein>
    <submittedName>
        <fullName evidence="1">Uncharacterized protein</fullName>
    </submittedName>
</protein>
<dbReference type="AlphaFoldDB" id="A0A7W6HG06"/>
<dbReference type="Proteomes" id="UP000588647">
    <property type="component" value="Unassembled WGS sequence"/>
</dbReference>
<gene>
    <name evidence="1" type="ORF">GGR03_003619</name>
</gene>